<accession>A0AAD9MZA9</accession>
<comment type="caution">
    <text evidence="3">The sequence shown here is derived from an EMBL/GenBank/DDBJ whole genome shotgun (WGS) entry which is preliminary data.</text>
</comment>
<dbReference type="SUPFAM" id="SSF117281">
    <property type="entry name" value="Kelch motif"/>
    <property type="match status" value="2"/>
</dbReference>
<keyword evidence="2" id="KW-0677">Repeat</keyword>
<dbReference type="InterPro" id="IPR052125">
    <property type="entry name" value="KLHDC10"/>
</dbReference>
<evidence type="ECO:0000313" key="4">
    <source>
        <dbReference type="Proteomes" id="UP001208570"/>
    </source>
</evidence>
<dbReference type="Gene3D" id="2.120.10.80">
    <property type="entry name" value="Kelch-type beta propeller"/>
    <property type="match status" value="2"/>
</dbReference>
<dbReference type="InterPro" id="IPR015915">
    <property type="entry name" value="Kelch-typ_b-propeller"/>
</dbReference>
<dbReference type="Proteomes" id="UP001208570">
    <property type="component" value="Unassembled WGS sequence"/>
</dbReference>
<dbReference type="PANTHER" id="PTHR46428:SF1">
    <property type="entry name" value="KELCH DOMAIN-CONTAINING PROTEIN 10"/>
    <property type="match status" value="1"/>
</dbReference>
<evidence type="ECO:0000313" key="3">
    <source>
        <dbReference type="EMBL" id="KAK2151342.1"/>
    </source>
</evidence>
<evidence type="ECO:0008006" key="5">
    <source>
        <dbReference type="Google" id="ProtNLM"/>
    </source>
</evidence>
<name>A0AAD9MZA9_9ANNE</name>
<proteinExistence type="predicted"/>
<evidence type="ECO:0000256" key="1">
    <source>
        <dbReference type="ARBA" id="ARBA00022441"/>
    </source>
</evidence>
<protein>
    <recommendedName>
        <fullName evidence="5">Kelch domain-containing protein 10</fullName>
    </recommendedName>
</protein>
<dbReference type="Pfam" id="PF24681">
    <property type="entry name" value="Kelch_KLHDC2_KLHL20_DRC7"/>
    <property type="match status" value="1"/>
</dbReference>
<keyword evidence="1" id="KW-0880">Kelch repeat</keyword>
<dbReference type="GO" id="GO:0032874">
    <property type="term" value="P:positive regulation of stress-activated MAPK cascade"/>
    <property type="evidence" value="ECO:0007669"/>
    <property type="project" value="TreeGrafter"/>
</dbReference>
<dbReference type="AlphaFoldDB" id="A0AAD9MZA9"/>
<keyword evidence="4" id="KW-1185">Reference proteome</keyword>
<dbReference type="PANTHER" id="PTHR46428">
    <property type="entry name" value="KELCH DOMAIN-CONTAINING PROTEIN 10"/>
    <property type="match status" value="1"/>
</dbReference>
<sequence>MASLQEMKPFQCVKVQPQANELTGILEPHPRSGHRIVVDECNVYSVGGYNPDFWGLENIDDSTCFPLFKELWKFNLINRRWTKLDTTGDMPNELASHSAMLLDHHLLVFGGTGVPFGDAASNKLCLCNLHTLKWSHIKTSGEYPTKVYGQSLSVYKNCLYVFGGTTGWVYNSELHKLDFNTGQWSMVEATGAIPEGRYRHEVAIYNGHLYVFGGGRSYLCYKFEKMPVFHMEDNVWSEVETYPDSQHGYPAARRCHSCVQLKKDAYIAGGYDGEKIFGDIWRLCLVSKRWSKLSVVLPEPVYFHSADVTPAGCMYIFGGVTVIEHVRTSSVYRVWLQPPPSLKELSWSWIIEHVPRIGKLPKEKLLQLGIPHDYAWRIAQSLEPGVCA</sequence>
<evidence type="ECO:0000256" key="2">
    <source>
        <dbReference type="ARBA" id="ARBA00022737"/>
    </source>
</evidence>
<dbReference type="EMBL" id="JAODUP010000367">
    <property type="protein sequence ID" value="KAK2151342.1"/>
    <property type="molecule type" value="Genomic_DNA"/>
</dbReference>
<gene>
    <name evidence="3" type="ORF">LSH36_367g07034</name>
</gene>
<organism evidence="3 4">
    <name type="scientific">Paralvinella palmiformis</name>
    <dbReference type="NCBI Taxonomy" id="53620"/>
    <lineage>
        <taxon>Eukaryota</taxon>
        <taxon>Metazoa</taxon>
        <taxon>Spiralia</taxon>
        <taxon>Lophotrochozoa</taxon>
        <taxon>Annelida</taxon>
        <taxon>Polychaeta</taxon>
        <taxon>Sedentaria</taxon>
        <taxon>Canalipalpata</taxon>
        <taxon>Terebellida</taxon>
        <taxon>Terebelliformia</taxon>
        <taxon>Alvinellidae</taxon>
        <taxon>Paralvinella</taxon>
    </lineage>
</organism>
<reference evidence="3" key="1">
    <citation type="journal article" date="2023" name="Mol. Biol. Evol.">
        <title>Third-Generation Sequencing Reveals the Adaptive Role of the Epigenome in Three Deep-Sea Polychaetes.</title>
        <authorList>
            <person name="Perez M."/>
            <person name="Aroh O."/>
            <person name="Sun Y."/>
            <person name="Lan Y."/>
            <person name="Juniper S.K."/>
            <person name="Young C.R."/>
            <person name="Angers B."/>
            <person name="Qian P.Y."/>
        </authorList>
    </citation>
    <scope>NUCLEOTIDE SEQUENCE</scope>
    <source>
        <strain evidence="3">P08H-3</strain>
    </source>
</reference>